<proteinExistence type="predicted"/>
<organism evidence="3 4">
    <name type="scientific">Brachionus plicatilis</name>
    <name type="common">Marine rotifer</name>
    <name type="synonym">Brachionus muelleri</name>
    <dbReference type="NCBI Taxonomy" id="10195"/>
    <lineage>
        <taxon>Eukaryota</taxon>
        <taxon>Metazoa</taxon>
        <taxon>Spiralia</taxon>
        <taxon>Gnathifera</taxon>
        <taxon>Rotifera</taxon>
        <taxon>Eurotatoria</taxon>
        <taxon>Monogononta</taxon>
        <taxon>Pseudotrocha</taxon>
        <taxon>Ploima</taxon>
        <taxon>Brachionidae</taxon>
        <taxon>Brachionus</taxon>
    </lineage>
</organism>
<gene>
    <name evidence="3" type="ORF">BpHYR1_049456</name>
</gene>
<evidence type="ECO:0000313" key="4">
    <source>
        <dbReference type="Proteomes" id="UP000276133"/>
    </source>
</evidence>
<feature type="region of interest" description="Disordered" evidence="1">
    <location>
        <begin position="75"/>
        <end position="117"/>
    </location>
</feature>
<comment type="caution">
    <text evidence="3">The sequence shown here is derived from an EMBL/GenBank/DDBJ whole genome shotgun (WGS) entry which is preliminary data.</text>
</comment>
<sequence length="324" mass="37511">MNSFIFLSLLLQLTKTNALWPFGANPYITNVFKSMHLSGLGDGVKPLGFRQRLTQDAMMKPGYGKKLNGLLRSGQSSTLPSITEQDFEEESNARLHRRRKTSTTTTSITTTTTTTTSTTTTTTTLATTTRVTTKKIYKKPLVRFYKPKYISLDEMSTAEKHKNSLLNMLKSVVRKNRERKPTRPRFSEPRDRMSFFKTNNLAKIKTTNLNYRFQHPSQLNTKKFGTLVIVNNNNNNNNLIQGLDPIELERFLRAHQDFTITELLHSNITERLKEFFELDQREINEFIQLEKATGQSKRQPVYKLVDLRSKQSHQPLKYTYYPSL</sequence>
<evidence type="ECO:0000313" key="3">
    <source>
        <dbReference type="EMBL" id="RNA17714.1"/>
    </source>
</evidence>
<dbReference type="Proteomes" id="UP000276133">
    <property type="component" value="Unassembled WGS sequence"/>
</dbReference>
<dbReference type="AlphaFoldDB" id="A0A3M7R2W8"/>
<keyword evidence="4" id="KW-1185">Reference proteome</keyword>
<dbReference type="OrthoDB" id="10643328at2759"/>
<keyword evidence="2" id="KW-0732">Signal</keyword>
<dbReference type="EMBL" id="REGN01004388">
    <property type="protein sequence ID" value="RNA17714.1"/>
    <property type="molecule type" value="Genomic_DNA"/>
</dbReference>
<feature type="compositionally biased region" description="Polar residues" evidence="1">
    <location>
        <begin position="75"/>
        <end position="84"/>
    </location>
</feature>
<evidence type="ECO:0000256" key="2">
    <source>
        <dbReference type="SAM" id="SignalP"/>
    </source>
</evidence>
<evidence type="ECO:0000256" key="1">
    <source>
        <dbReference type="SAM" id="MobiDB-lite"/>
    </source>
</evidence>
<name>A0A3M7R2W8_BRAPC</name>
<accession>A0A3M7R2W8</accession>
<feature type="chain" id="PRO_5018009685" evidence="2">
    <location>
        <begin position="19"/>
        <end position="324"/>
    </location>
</feature>
<protein>
    <submittedName>
        <fullName evidence="3">Uncharacterized protein</fullName>
    </submittedName>
</protein>
<feature type="signal peptide" evidence="2">
    <location>
        <begin position="1"/>
        <end position="18"/>
    </location>
</feature>
<feature type="compositionally biased region" description="Low complexity" evidence="1">
    <location>
        <begin position="102"/>
        <end position="117"/>
    </location>
</feature>
<reference evidence="3 4" key="1">
    <citation type="journal article" date="2018" name="Sci. Rep.">
        <title>Genomic signatures of local adaptation to the degree of environmental predictability in rotifers.</title>
        <authorList>
            <person name="Franch-Gras L."/>
            <person name="Hahn C."/>
            <person name="Garcia-Roger E.M."/>
            <person name="Carmona M.J."/>
            <person name="Serra M."/>
            <person name="Gomez A."/>
        </authorList>
    </citation>
    <scope>NUCLEOTIDE SEQUENCE [LARGE SCALE GENOMIC DNA]</scope>
    <source>
        <strain evidence="3">HYR1</strain>
    </source>
</reference>